<evidence type="ECO:0000313" key="2">
    <source>
        <dbReference type="EMBL" id="SMA43037.1"/>
    </source>
</evidence>
<keyword evidence="3" id="KW-1185">Reference proteome</keyword>
<comment type="similarity">
    <text evidence="1">Belongs to the UPF0145 family.</text>
</comment>
<dbReference type="InterPro" id="IPR035439">
    <property type="entry name" value="UPF0145_dom_sf"/>
</dbReference>
<evidence type="ECO:0000313" key="3">
    <source>
        <dbReference type="Proteomes" id="UP000196573"/>
    </source>
</evidence>
<dbReference type="AlphaFoldDB" id="A0A1X7AI23"/>
<sequence>MYDLIIFLVLLTIGFTFGRIAEKRHFQSIIEREEELRDILTFSERLPPPGFSSARTELVSGNVVISIDYFKRIAAGLRGILGGRVTAYETLLERARREAILRMKEEARVFEATHIVNVKLETASITKGQHNQTGCVEVYAYGTALTPIKQEPEKS</sequence>
<evidence type="ECO:0000256" key="1">
    <source>
        <dbReference type="ARBA" id="ARBA00010751"/>
    </source>
</evidence>
<dbReference type="Proteomes" id="UP000196573">
    <property type="component" value="Unassembled WGS sequence"/>
</dbReference>
<reference evidence="2 3" key="1">
    <citation type="submission" date="2017-03" db="EMBL/GenBank/DDBJ databases">
        <authorList>
            <person name="Afonso C.L."/>
            <person name="Miller P.J."/>
            <person name="Scott M.A."/>
            <person name="Spackman E."/>
            <person name="Goraichik I."/>
            <person name="Dimitrov K.M."/>
            <person name="Suarez D.L."/>
            <person name="Swayne D.E."/>
        </authorList>
    </citation>
    <scope>NUCLEOTIDE SEQUENCE [LARGE SCALE GENOMIC DNA]</scope>
    <source>
        <strain evidence="2">SB41UT1</strain>
    </source>
</reference>
<dbReference type="OrthoDB" id="530049at2"/>
<dbReference type="EMBL" id="FWPT01000003">
    <property type="protein sequence ID" value="SMA43037.1"/>
    <property type="molecule type" value="Genomic_DNA"/>
</dbReference>
<dbReference type="RefSeq" id="WP_087108520.1">
    <property type="nucleotide sequence ID" value="NZ_CBCSCN010000008.1"/>
</dbReference>
<accession>A0A1X7AI23</accession>
<dbReference type="Gene3D" id="3.30.110.70">
    <property type="entry name" value="Hypothetical protein apc22750. Chain B"/>
    <property type="match status" value="1"/>
</dbReference>
<dbReference type="PANTHER" id="PTHR34068:SF2">
    <property type="entry name" value="UPF0145 PROTEIN SCO3412"/>
    <property type="match status" value="1"/>
</dbReference>
<name>A0A1X7AI23_9GAMM</name>
<dbReference type="PANTHER" id="PTHR34068">
    <property type="entry name" value="UPF0145 PROTEIN YBJQ"/>
    <property type="match status" value="1"/>
</dbReference>
<proteinExistence type="inferred from homology"/>
<dbReference type="SUPFAM" id="SSF117782">
    <property type="entry name" value="YbjQ-like"/>
    <property type="match status" value="1"/>
</dbReference>
<protein>
    <recommendedName>
        <fullName evidence="4">YbjQ family protein</fullName>
    </recommendedName>
</protein>
<dbReference type="InterPro" id="IPR002765">
    <property type="entry name" value="UPF0145_YbjQ-like"/>
</dbReference>
<dbReference type="Pfam" id="PF01906">
    <property type="entry name" value="YbjQ_1"/>
    <property type="match status" value="1"/>
</dbReference>
<organism evidence="2 3">
    <name type="scientific">Parendozoicomonas haliclonae</name>
    <dbReference type="NCBI Taxonomy" id="1960125"/>
    <lineage>
        <taxon>Bacteria</taxon>
        <taxon>Pseudomonadati</taxon>
        <taxon>Pseudomonadota</taxon>
        <taxon>Gammaproteobacteria</taxon>
        <taxon>Oceanospirillales</taxon>
        <taxon>Endozoicomonadaceae</taxon>
        <taxon>Parendozoicomonas</taxon>
    </lineage>
</organism>
<evidence type="ECO:0008006" key="4">
    <source>
        <dbReference type="Google" id="ProtNLM"/>
    </source>
</evidence>
<gene>
    <name evidence="2" type="ORF">EHSB41UT_01544</name>
</gene>